<sequence>MFPPGKLSEIIRADEANSSGKDDFLLMAIDCEMNIPCGKRRQNNSIKSSSPFQDNALAGNGFTAYNHGCDYGL</sequence>
<keyword evidence="2" id="KW-1185">Reference proteome</keyword>
<dbReference type="EMBL" id="QDKH01000033">
    <property type="protein sequence ID" value="PWC10986.1"/>
    <property type="molecule type" value="Genomic_DNA"/>
</dbReference>
<dbReference type="AlphaFoldDB" id="A0A2U1TNK1"/>
<name>A0A2U1TNK1_9GAMM</name>
<organism evidence="1 2">
    <name type="scientific">Brenneria corticis</name>
    <dbReference type="NCBI Taxonomy" id="2173106"/>
    <lineage>
        <taxon>Bacteria</taxon>
        <taxon>Pseudomonadati</taxon>
        <taxon>Pseudomonadota</taxon>
        <taxon>Gammaproteobacteria</taxon>
        <taxon>Enterobacterales</taxon>
        <taxon>Pectobacteriaceae</taxon>
        <taxon>Brenneria</taxon>
    </lineage>
</organism>
<proteinExistence type="predicted"/>
<gene>
    <name evidence="1" type="ORF">DDT56_20940</name>
</gene>
<accession>A0A2U1TNK1</accession>
<protein>
    <submittedName>
        <fullName evidence="1">Uncharacterized protein</fullName>
    </submittedName>
</protein>
<evidence type="ECO:0000313" key="1">
    <source>
        <dbReference type="EMBL" id="PWC10986.1"/>
    </source>
</evidence>
<dbReference type="Proteomes" id="UP000296159">
    <property type="component" value="Unassembled WGS sequence"/>
</dbReference>
<comment type="caution">
    <text evidence="1">The sequence shown here is derived from an EMBL/GenBank/DDBJ whole genome shotgun (WGS) entry which is preliminary data.</text>
</comment>
<reference evidence="1 2" key="1">
    <citation type="submission" date="2018-04" db="EMBL/GenBank/DDBJ databases">
        <title>Brenneria corticis sp.nov.</title>
        <authorList>
            <person name="Li Y."/>
        </authorList>
    </citation>
    <scope>NUCLEOTIDE SEQUENCE [LARGE SCALE GENOMIC DNA]</scope>
    <source>
        <strain evidence="1 2">CFCC 11842</strain>
    </source>
</reference>
<evidence type="ECO:0000313" key="2">
    <source>
        <dbReference type="Proteomes" id="UP000296159"/>
    </source>
</evidence>